<feature type="chain" id="PRO_5035468063" evidence="1">
    <location>
        <begin position="26"/>
        <end position="805"/>
    </location>
</feature>
<keyword evidence="3" id="KW-1185">Reference proteome</keyword>
<keyword evidence="1" id="KW-0732">Signal</keyword>
<name>A0A8M1KM20_CLUHA</name>
<accession>A0A8M1KM20</accession>
<sequence>MAVTNLNWLVVFILSSCVSQHGVQGSTLSVSVYSVTTKSIIVRWSRHDGASSYKVTATPKNTAGPSTFAHFSENTVMGSLNGLTPFTLYTVKVEAMDADRNVLNQGQMESNTAPDIPTIDVATSKQSDSITVEFETVSGAATYVLQAETADRTFFTERSVSSSPDTIQDLQPYTEYSVSVLAVNSLGGQSQPSKPVLVRTVLPAPQFNTSSSSNDTIQLDVEPLEHAVLYSFIVILQRSDRQQRLNTTSTSSTLTDLEPGSTYCTTAYAWDAEGRPGDRATVCQITRPAQPQGFLLSVVWDEQASLLVSWNASQEATEHVAVTSSGLSCSSSSSTCSISLLSCGETFFVTLTASNQAGPSLSSEPVEFISIPCSPNPVWLSEPEPGNCSVTWDAVATADFYDTFVKRDDGVEQKCNSTETSCNYSCLCGYTYIVSVFAYNQAGSSPPGPALNYTTLPCCPADVSISLVSTETLEIMWSPVRGAVLYETRAVDQSELIVCNDTSPVCALSDLSCNSRYNVVVIPCSELSGCNRNCQPQTHETAPCMPAIQNVSQTDGTGVTVTWTSDNGAANYTASLIGETDTFSCQSTGMSCEVTELSCGSTYDVTVVATTSAGASLPSYVVPLETVPCCPVNLTVDQVTQAMTNVSWSAARGAQTFVTSLTSPRGHARCHTQDTHCLMGCITCGTSYNVSVEVLSRTGRKAECSYQGFSSSVCCPSGVRLYSMPNNTLRVFWRLSGSLSNYTVDVQGSSGNYTCSPPPGGNYCDLTDVTCGSVYTVVVVPVNMDGSTVSFCPHRLYSGTVYKMA</sequence>
<organism evidence="3 4">
    <name type="scientific">Clupea harengus</name>
    <name type="common">Atlantic herring</name>
    <dbReference type="NCBI Taxonomy" id="7950"/>
    <lineage>
        <taxon>Eukaryota</taxon>
        <taxon>Metazoa</taxon>
        <taxon>Chordata</taxon>
        <taxon>Craniata</taxon>
        <taxon>Vertebrata</taxon>
        <taxon>Euteleostomi</taxon>
        <taxon>Actinopterygii</taxon>
        <taxon>Neopterygii</taxon>
        <taxon>Teleostei</taxon>
        <taxon>Clupei</taxon>
        <taxon>Clupeiformes</taxon>
        <taxon>Clupeoidei</taxon>
        <taxon>Clupeidae</taxon>
        <taxon>Clupea</taxon>
    </lineage>
</organism>
<dbReference type="Proteomes" id="UP000515152">
    <property type="component" value="Chromosome 10"/>
</dbReference>
<dbReference type="KEGG" id="char:105910726"/>
<dbReference type="PANTHER" id="PTHR47135:SF1">
    <property type="entry name" value="FIBRONECTIN TYPE III DOMAIN-CONTAINING PROTEIN 7"/>
    <property type="match status" value="1"/>
</dbReference>
<feature type="domain" description="Fibronectin type-III" evidence="2">
    <location>
        <begin position="542"/>
        <end position="629"/>
    </location>
</feature>
<feature type="signal peptide" evidence="1">
    <location>
        <begin position="1"/>
        <end position="25"/>
    </location>
</feature>
<gene>
    <name evidence="4" type="primary">LOC105910726</name>
</gene>
<dbReference type="PROSITE" id="PS50853">
    <property type="entry name" value="FN3"/>
    <property type="match status" value="4"/>
</dbReference>
<reference evidence="4" key="1">
    <citation type="submission" date="2025-08" db="UniProtKB">
        <authorList>
            <consortium name="RefSeq"/>
        </authorList>
    </citation>
    <scope>IDENTIFICATION</scope>
</reference>
<evidence type="ECO:0000313" key="3">
    <source>
        <dbReference type="Proteomes" id="UP000515152"/>
    </source>
</evidence>
<feature type="domain" description="Fibronectin type-III" evidence="2">
    <location>
        <begin position="374"/>
        <end position="458"/>
    </location>
</feature>
<dbReference type="SMART" id="SM00060">
    <property type="entry name" value="FN3"/>
    <property type="match status" value="9"/>
</dbReference>
<proteinExistence type="predicted"/>
<dbReference type="OrthoDB" id="9927686at2759"/>
<dbReference type="Pfam" id="PF00041">
    <property type="entry name" value="fn3"/>
    <property type="match status" value="1"/>
</dbReference>
<dbReference type="AlphaFoldDB" id="A0A8M1KM20"/>
<dbReference type="InterPro" id="IPR003961">
    <property type="entry name" value="FN3_dom"/>
</dbReference>
<feature type="domain" description="Fibronectin type-III" evidence="2">
    <location>
        <begin position="715"/>
        <end position="799"/>
    </location>
</feature>
<dbReference type="RefSeq" id="XP_042564917.1">
    <property type="nucleotide sequence ID" value="XM_042708983.1"/>
</dbReference>
<evidence type="ECO:0000256" key="1">
    <source>
        <dbReference type="SAM" id="SignalP"/>
    </source>
</evidence>
<dbReference type="GeneID" id="105910726"/>
<dbReference type="CDD" id="cd00063">
    <property type="entry name" value="FN3"/>
    <property type="match status" value="3"/>
</dbReference>
<protein>
    <submittedName>
        <fullName evidence="4">Fibronectin type III domain-containing protein 7-like</fullName>
    </submittedName>
</protein>
<evidence type="ECO:0000259" key="2">
    <source>
        <dbReference type="PROSITE" id="PS50853"/>
    </source>
</evidence>
<feature type="domain" description="Fibronectin type-III" evidence="2">
    <location>
        <begin position="113"/>
        <end position="203"/>
    </location>
</feature>
<evidence type="ECO:0000313" key="4">
    <source>
        <dbReference type="RefSeq" id="XP_042564917.1"/>
    </source>
</evidence>
<dbReference type="PANTHER" id="PTHR47135">
    <property type="entry name" value="FIBRONECTIN TYPE III DOMAIN-CONTAINING PROTEIN 7"/>
    <property type="match status" value="1"/>
</dbReference>